<evidence type="ECO:0000313" key="3">
    <source>
        <dbReference type="Proteomes" id="UP001155280"/>
    </source>
</evidence>
<dbReference type="RefSeq" id="WP_241551554.1">
    <property type="nucleotide sequence ID" value="NZ_JANCNS010000002.1"/>
</dbReference>
<evidence type="ECO:0000313" key="2">
    <source>
        <dbReference type="EMBL" id="MCP9199737.1"/>
    </source>
</evidence>
<dbReference type="CDD" id="cd06587">
    <property type="entry name" value="VOC"/>
    <property type="match status" value="1"/>
</dbReference>
<evidence type="ECO:0000259" key="1">
    <source>
        <dbReference type="PROSITE" id="PS51819"/>
    </source>
</evidence>
<keyword evidence="3" id="KW-1185">Reference proteome</keyword>
<dbReference type="InterPro" id="IPR029068">
    <property type="entry name" value="Glyas_Bleomycin-R_OHBP_Dase"/>
</dbReference>
<dbReference type="InterPro" id="IPR004360">
    <property type="entry name" value="Glyas_Fos-R_dOase_dom"/>
</dbReference>
<dbReference type="SUPFAM" id="SSF54593">
    <property type="entry name" value="Glyoxalase/Bleomycin resistance protein/Dihydroxybiphenyl dioxygenase"/>
    <property type="match status" value="1"/>
</dbReference>
<gene>
    <name evidence="2" type="ORF">MKO06_07465</name>
</gene>
<proteinExistence type="predicted"/>
<name>A0A9X2KW12_9FLAO</name>
<dbReference type="Gene3D" id="3.10.180.10">
    <property type="entry name" value="2,3-Dihydroxybiphenyl 1,2-Dioxygenase, domain 1"/>
    <property type="match status" value="1"/>
</dbReference>
<protein>
    <submittedName>
        <fullName evidence="2">VOC family protein</fullName>
    </submittedName>
</protein>
<dbReference type="InterPro" id="IPR037523">
    <property type="entry name" value="VOC_core"/>
</dbReference>
<reference evidence="2" key="1">
    <citation type="submission" date="2022-07" db="EMBL/GenBank/DDBJ databases">
        <title>Gramela sediminis sp. nov., isolated from deep-sea sediment of the Indian Ocean.</title>
        <authorList>
            <person name="Shi H."/>
        </authorList>
    </citation>
    <scope>NUCLEOTIDE SEQUENCE</scope>
    <source>
        <strain evidence="2">GC03-9</strain>
    </source>
</reference>
<dbReference type="Proteomes" id="UP001155280">
    <property type="component" value="Unassembled WGS sequence"/>
</dbReference>
<dbReference type="PROSITE" id="PS51819">
    <property type="entry name" value="VOC"/>
    <property type="match status" value="1"/>
</dbReference>
<comment type="caution">
    <text evidence="2">The sequence shown here is derived from an EMBL/GenBank/DDBJ whole genome shotgun (WGS) entry which is preliminary data.</text>
</comment>
<dbReference type="AlphaFoldDB" id="A0A9X2KW12"/>
<feature type="domain" description="VOC" evidence="1">
    <location>
        <begin position="2"/>
        <end position="114"/>
    </location>
</feature>
<dbReference type="EMBL" id="JANCNS010000002">
    <property type="protein sequence ID" value="MCP9199737.1"/>
    <property type="molecule type" value="Genomic_DNA"/>
</dbReference>
<sequence>MKINKLTVYSSRIKKLLKFYRDELGFEIREYAEKSFELKLGYSVLRFEYREHATPYHIALHVPDRQEEEVLQWVETNLGALKNNEEKIIDFSNWHAKSVYFYDADRNIMEFISRRDFSKPESAIFEPVNIVGIAEIGLATDDVEQKFRKMKEEIGLQKFDGDLERFCAIGNPEGLVITINKDLKDWFPTGDRAYMSAFKVEIEHEDKQFALKFDKNKLDISKI</sequence>
<dbReference type="Pfam" id="PF00903">
    <property type="entry name" value="Glyoxalase"/>
    <property type="match status" value="1"/>
</dbReference>
<accession>A0A9X2KW12</accession>
<organism evidence="2 3">
    <name type="scientific">Christiangramia oceanisediminis</name>
    <dbReference type="NCBI Taxonomy" id="2920386"/>
    <lineage>
        <taxon>Bacteria</taxon>
        <taxon>Pseudomonadati</taxon>
        <taxon>Bacteroidota</taxon>
        <taxon>Flavobacteriia</taxon>
        <taxon>Flavobacteriales</taxon>
        <taxon>Flavobacteriaceae</taxon>
        <taxon>Christiangramia</taxon>
    </lineage>
</organism>